<protein>
    <recommendedName>
        <fullName evidence="9">Multidrug-efflux transporter</fullName>
    </recommendedName>
</protein>
<dbReference type="EMBL" id="CP002025">
    <property type="protein sequence ID" value="ADK31673.1"/>
    <property type="molecule type" value="Genomic_DNA"/>
</dbReference>
<evidence type="ECO:0000256" key="2">
    <source>
        <dbReference type="ARBA" id="ARBA00022448"/>
    </source>
</evidence>
<evidence type="ECO:0000313" key="12">
    <source>
        <dbReference type="Proteomes" id="UP000000332"/>
    </source>
</evidence>
<feature type="transmembrane region" description="Helical" evidence="10">
    <location>
        <begin position="328"/>
        <end position="347"/>
    </location>
</feature>
<keyword evidence="12" id="KW-1185">Reference proteome</keyword>
<keyword evidence="4" id="KW-1003">Cell membrane</keyword>
<keyword evidence="3" id="KW-0050">Antiport</keyword>
<keyword evidence="8 10" id="KW-0472">Membrane</keyword>
<evidence type="ECO:0000256" key="3">
    <source>
        <dbReference type="ARBA" id="ARBA00022449"/>
    </source>
</evidence>
<dbReference type="KEGG" id="bpo:BP951000_1692"/>
<keyword evidence="7" id="KW-0406">Ion transport</keyword>
<feature type="transmembrane region" description="Helical" evidence="10">
    <location>
        <begin position="97"/>
        <end position="123"/>
    </location>
</feature>
<feature type="transmembrane region" description="Helical" evidence="10">
    <location>
        <begin position="396"/>
        <end position="418"/>
    </location>
</feature>
<evidence type="ECO:0000256" key="4">
    <source>
        <dbReference type="ARBA" id="ARBA00022475"/>
    </source>
</evidence>
<feature type="transmembrane region" description="Helical" evidence="10">
    <location>
        <begin position="367"/>
        <end position="389"/>
    </location>
</feature>
<evidence type="ECO:0000313" key="11">
    <source>
        <dbReference type="EMBL" id="ADK31673.1"/>
    </source>
</evidence>
<feature type="transmembrane region" description="Helical" evidence="10">
    <location>
        <begin position="206"/>
        <end position="227"/>
    </location>
</feature>
<dbReference type="GO" id="GO:0006811">
    <property type="term" value="P:monoatomic ion transport"/>
    <property type="evidence" value="ECO:0007669"/>
    <property type="project" value="UniProtKB-KW"/>
</dbReference>
<accession>D8IEV0</accession>
<name>D8IEV0_BRAP9</name>
<feature type="transmembrane region" description="Helical" evidence="10">
    <location>
        <begin position="143"/>
        <end position="164"/>
    </location>
</feature>
<gene>
    <name evidence="11" type="primary">matE</name>
    <name evidence="11" type="ordered locus">BP951000_1692</name>
</gene>
<evidence type="ECO:0000256" key="5">
    <source>
        <dbReference type="ARBA" id="ARBA00022692"/>
    </source>
</evidence>
<dbReference type="PANTHER" id="PTHR43298">
    <property type="entry name" value="MULTIDRUG RESISTANCE PROTEIN NORM-RELATED"/>
    <property type="match status" value="1"/>
</dbReference>
<dbReference type="Pfam" id="PF01554">
    <property type="entry name" value="MatE"/>
    <property type="match status" value="2"/>
</dbReference>
<sequence length="467" mass="51249">MMRKTMEKNKMLELTEGNVNRGLINLVVPMILGNLLNIAYNIVDTIWIGQMIGPKGLGAIAVSFPIILILQAIASGVTVAANVLIGQYFGANDKDSVLYISRVSTTMSVILSLVLAILGYIFAPMLMRFLNAADSIMEYSVSYFRISMIGFPFLFYYFLISALLRGVGDTVRPLIFLAIASIVNVILDPIMIKGLFGFPAMGLDGAAYATVFSQILSVIVSIIYLKVKDSIVRANPLRIVFDANITKLMFKIGLPFAAMQLIISISWLFLNRIINTYGEEASASVAVSMRVDSLSFLPLLALSAGIATMVAQNIGANRMDRVKEIYKAGLKIGIGLSSFMALFSVLFPELIVRLFTSDMSVLKYTKSYIYVVMPSIIMLSVMFATNGVINGAGKTFILMIFAFVAHILIRVPLAHFLSTKMGLWGVWTTMAIVNFISMSLILIYYFTGHWKKGANIASHSAAKENEA</sequence>
<evidence type="ECO:0000256" key="6">
    <source>
        <dbReference type="ARBA" id="ARBA00022989"/>
    </source>
</evidence>
<feature type="transmembrane region" description="Helical" evidence="10">
    <location>
        <begin position="248"/>
        <end position="270"/>
    </location>
</feature>
<keyword evidence="2" id="KW-0813">Transport</keyword>
<keyword evidence="6 10" id="KW-1133">Transmembrane helix</keyword>
<dbReference type="PIRSF" id="PIRSF006603">
    <property type="entry name" value="DinF"/>
    <property type="match status" value="1"/>
</dbReference>
<dbReference type="eggNOG" id="COG0534">
    <property type="taxonomic scope" value="Bacteria"/>
</dbReference>
<dbReference type="AlphaFoldDB" id="D8IEV0"/>
<organism evidence="11 12">
    <name type="scientific">Brachyspira pilosicoli (strain ATCC BAA-1826 / 95/1000)</name>
    <dbReference type="NCBI Taxonomy" id="759914"/>
    <lineage>
        <taxon>Bacteria</taxon>
        <taxon>Pseudomonadati</taxon>
        <taxon>Spirochaetota</taxon>
        <taxon>Spirochaetia</taxon>
        <taxon>Brachyspirales</taxon>
        <taxon>Brachyspiraceae</taxon>
        <taxon>Brachyspira</taxon>
    </lineage>
</organism>
<dbReference type="Proteomes" id="UP000000332">
    <property type="component" value="Chromosome"/>
</dbReference>
<dbReference type="FunCoup" id="D8IEV0">
    <property type="interactions" value="72"/>
</dbReference>
<dbReference type="PANTHER" id="PTHR43298:SF2">
    <property type="entry name" value="FMN_FAD EXPORTER YEEO-RELATED"/>
    <property type="match status" value="1"/>
</dbReference>
<evidence type="ECO:0000256" key="1">
    <source>
        <dbReference type="ARBA" id="ARBA00004651"/>
    </source>
</evidence>
<evidence type="ECO:0000256" key="10">
    <source>
        <dbReference type="SAM" id="Phobius"/>
    </source>
</evidence>
<dbReference type="InterPro" id="IPR002528">
    <property type="entry name" value="MATE_fam"/>
</dbReference>
<evidence type="ECO:0000256" key="9">
    <source>
        <dbReference type="ARBA" id="ARBA00031636"/>
    </source>
</evidence>
<feature type="transmembrane region" description="Helical" evidence="10">
    <location>
        <begin position="424"/>
        <end position="446"/>
    </location>
</feature>
<reference evidence="11 12" key="1">
    <citation type="journal article" date="2010" name="PLoS ONE">
        <title>The complete genome sequence of the pathogenic intestinal spirochete Brachyspira pilosicoli and comparison with other Brachyspira genomes.</title>
        <authorList>
            <person name="Wanchanthuek P."/>
            <person name="Bellgard M.I."/>
            <person name="La T."/>
            <person name="Ryan K."/>
            <person name="Moolhuijzen P."/>
            <person name="Chapman B."/>
            <person name="Black M."/>
            <person name="Schibeci D."/>
            <person name="Hunter A."/>
            <person name="Barrero R."/>
            <person name="Phillips N.D."/>
            <person name="Hampson D.J."/>
        </authorList>
    </citation>
    <scope>NUCLEOTIDE SEQUENCE [LARGE SCALE GENOMIC DNA]</scope>
    <source>
        <strain evidence="12">ATCC BAA-1826 / 95/1000</strain>
    </source>
</reference>
<dbReference type="GO" id="GO:0005886">
    <property type="term" value="C:plasma membrane"/>
    <property type="evidence" value="ECO:0007669"/>
    <property type="project" value="UniProtKB-SubCell"/>
</dbReference>
<feature type="transmembrane region" description="Helical" evidence="10">
    <location>
        <begin position="60"/>
        <end position="85"/>
    </location>
</feature>
<proteinExistence type="predicted"/>
<feature type="transmembrane region" description="Helical" evidence="10">
    <location>
        <begin position="176"/>
        <end position="200"/>
    </location>
</feature>
<dbReference type="InParanoid" id="D8IEV0"/>
<dbReference type="InterPro" id="IPR050222">
    <property type="entry name" value="MATE_MdtK"/>
</dbReference>
<dbReference type="InterPro" id="IPR048279">
    <property type="entry name" value="MdtK-like"/>
</dbReference>
<feature type="transmembrane region" description="Helical" evidence="10">
    <location>
        <begin position="296"/>
        <end position="316"/>
    </location>
</feature>
<dbReference type="NCBIfam" id="TIGR00797">
    <property type="entry name" value="matE"/>
    <property type="match status" value="1"/>
</dbReference>
<evidence type="ECO:0000256" key="8">
    <source>
        <dbReference type="ARBA" id="ARBA00023136"/>
    </source>
</evidence>
<comment type="subcellular location">
    <subcellularLocation>
        <location evidence="1">Cell membrane</location>
        <topology evidence="1">Multi-pass membrane protein</topology>
    </subcellularLocation>
</comment>
<dbReference type="GO" id="GO:0015297">
    <property type="term" value="F:antiporter activity"/>
    <property type="evidence" value="ECO:0007669"/>
    <property type="project" value="UniProtKB-KW"/>
</dbReference>
<dbReference type="GO" id="GO:0042910">
    <property type="term" value="F:xenobiotic transmembrane transporter activity"/>
    <property type="evidence" value="ECO:0007669"/>
    <property type="project" value="InterPro"/>
</dbReference>
<keyword evidence="5 10" id="KW-0812">Transmembrane</keyword>
<dbReference type="CDD" id="cd13138">
    <property type="entry name" value="MATE_yoeA_like"/>
    <property type="match status" value="1"/>
</dbReference>
<dbReference type="HOGENOM" id="CLU_012893_5_0_12"/>
<feature type="transmembrane region" description="Helical" evidence="10">
    <location>
        <begin position="21"/>
        <end position="40"/>
    </location>
</feature>
<evidence type="ECO:0000256" key="7">
    <source>
        <dbReference type="ARBA" id="ARBA00023065"/>
    </source>
</evidence>